<dbReference type="SUPFAM" id="SSF51445">
    <property type="entry name" value="(Trans)glycosidases"/>
    <property type="match status" value="1"/>
</dbReference>
<dbReference type="EMBL" id="NHZQ01000066">
    <property type="protein sequence ID" value="PSK55741.1"/>
    <property type="molecule type" value="Genomic_DNA"/>
</dbReference>
<evidence type="ECO:0000256" key="2">
    <source>
        <dbReference type="ARBA" id="ARBA00022801"/>
    </source>
</evidence>
<dbReference type="OrthoDB" id="65569at2759"/>
<organism evidence="7 8">
    <name type="scientific">Elsinoe australis</name>
    <dbReference type="NCBI Taxonomy" id="40998"/>
    <lineage>
        <taxon>Eukaryota</taxon>
        <taxon>Fungi</taxon>
        <taxon>Dikarya</taxon>
        <taxon>Ascomycota</taxon>
        <taxon>Pezizomycotina</taxon>
        <taxon>Dothideomycetes</taxon>
        <taxon>Dothideomycetidae</taxon>
        <taxon>Myriangiales</taxon>
        <taxon>Elsinoaceae</taxon>
        <taxon>Elsinoe</taxon>
    </lineage>
</organism>
<sequence>MVKKIARLLYGVGLVALTTAQGYQNASMTSSGYMTATSNSTLTTTVALNVDDLWDLLVGPASSAATTTTVSPTPVPSQDLIPPPPLHYPSFPSGQRIIPETKNESWSFPKDFWWGVASAAFQVEGAVRDEGRGPSNWDRLTRVPGYISDNNTADIGDNNYYLYKQDIVRLAALGVKAYSFSLSWSRILPFGRGPINQQGIDHYNDVINTCIQYGLIPQVTLYHWDTPLYLEDLYGGWLSEQIVPDFVDYARIAYQAFGDRVKYWFTVNEPIVFCSRYPYPAQYFKNFTIPTKQAPFHCGQSVLLAHSQAYHLGKSLVPDSVISYKNNGGQLNEHGISTKASLATLLPSPSITPLTSIPGWFSDPIFLTGDYNANVKSYVSTFLRPFTSSEQQLILGSADYYAHDAYTSQFYFAPDAGIPSCLANASDPLFPTCANTSYTYAPSSGGWLIGPAADPTAPWLHKATDWVPAFLHYLQDTWITASPTNASGVAVTEFGFAEPFENSKTLRQDILTDPLRTSYFHDYMRALLLAMSEGVEVIGTLAWSFVDNYEWQTGYQGRFGLQYVNFSDPARPRYYKASFFEYVNAFEVYQEK</sequence>
<keyword evidence="6" id="KW-0732">Signal</keyword>
<reference evidence="7 8" key="1">
    <citation type="submission" date="2017-05" db="EMBL/GenBank/DDBJ databases">
        <title>Draft genome sequence of Elsinoe australis.</title>
        <authorList>
            <person name="Cheng Q."/>
        </authorList>
    </citation>
    <scope>NUCLEOTIDE SEQUENCE [LARGE SCALE GENOMIC DNA]</scope>
    <source>
        <strain evidence="7 8">NL1</strain>
    </source>
</reference>
<feature type="chain" id="PRO_5015124608" description="Glycoside hydrolase family 1 protein" evidence="6">
    <location>
        <begin position="21"/>
        <end position="592"/>
    </location>
</feature>
<keyword evidence="2" id="KW-0378">Hydrolase</keyword>
<dbReference type="Proteomes" id="UP000243723">
    <property type="component" value="Unassembled WGS sequence"/>
</dbReference>
<accession>A0A2P8A5K3</accession>
<dbReference type="InterPro" id="IPR017853">
    <property type="entry name" value="GH"/>
</dbReference>
<dbReference type="Pfam" id="PF00232">
    <property type="entry name" value="Glyco_hydro_1"/>
    <property type="match status" value="1"/>
</dbReference>
<dbReference type="InterPro" id="IPR033132">
    <property type="entry name" value="GH_1_N_CS"/>
</dbReference>
<dbReference type="GO" id="GO:0005975">
    <property type="term" value="P:carbohydrate metabolic process"/>
    <property type="evidence" value="ECO:0007669"/>
    <property type="project" value="InterPro"/>
</dbReference>
<evidence type="ECO:0000256" key="5">
    <source>
        <dbReference type="SAM" id="MobiDB-lite"/>
    </source>
</evidence>
<feature type="region of interest" description="Disordered" evidence="5">
    <location>
        <begin position="65"/>
        <end position="85"/>
    </location>
</feature>
<dbReference type="Gene3D" id="3.20.20.80">
    <property type="entry name" value="Glycosidases"/>
    <property type="match status" value="1"/>
</dbReference>
<dbReference type="InterPro" id="IPR001360">
    <property type="entry name" value="Glyco_hydro_1"/>
</dbReference>
<evidence type="ECO:0000256" key="3">
    <source>
        <dbReference type="ARBA" id="ARBA00023295"/>
    </source>
</evidence>
<comment type="similarity">
    <text evidence="1 4">Belongs to the glycosyl hydrolase 1 family.</text>
</comment>
<feature type="signal peptide" evidence="6">
    <location>
        <begin position="1"/>
        <end position="20"/>
    </location>
</feature>
<dbReference type="PRINTS" id="PR00131">
    <property type="entry name" value="GLHYDRLASE1"/>
</dbReference>
<evidence type="ECO:0000256" key="1">
    <source>
        <dbReference type="ARBA" id="ARBA00010838"/>
    </source>
</evidence>
<dbReference type="PROSITE" id="PS00653">
    <property type="entry name" value="GLYCOSYL_HYDROL_F1_2"/>
    <property type="match status" value="1"/>
</dbReference>
<comment type="caution">
    <text evidence="7">The sequence shown here is derived from an EMBL/GenBank/DDBJ whole genome shotgun (WGS) entry which is preliminary data.</text>
</comment>
<dbReference type="PANTHER" id="PTHR10353">
    <property type="entry name" value="GLYCOSYL HYDROLASE"/>
    <property type="match status" value="1"/>
</dbReference>
<keyword evidence="8" id="KW-1185">Reference proteome</keyword>
<evidence type="ECO:0000313" key="7">
    <source>
        <dbReference type="EMBL" id="PSK55741.1"/>
    </source>
</evidence>
<name>A0A2P8A5K3_9PEZI</name>
<evidence type="ECO:0000256" key="4">
    <source>
        <dbReference type="RuleBase" id="RU003690"/>
    </source>
</evidence>
<dbReference type="AlphaFoldDB" id="A0A2P8A5K3"/>
<protein>
    <recommendedName>
        <fullName evidence="9">Glycoside hydrolase family 1 protein</fullName>
    </recommendedName>
</protein>
<proteinExistence type="inferred from homology"/>
<evidence type="ECO:0000313" key="8">
    <source>
        <dbReference type="Proteomes" id="UP000243723"/>
    </source>
</evidence>
<dbReference type="GO" id="GO:0008422">
    <property type="term" value="F:beta-glucosidase activity"/>
    <property type="evidence" value="ECO:0007669"/>
    <property type="project" value="TreeGrafter"/>
</dbReference>
<keyword evidence="3" id="KW-0326">Glycosidase</keyword>
<evidence type="ECO:0000256" key="6">
    <source>
        <dbReference type="SAM" id="SignalP"/>
    </source>
</evidence>
<gene>
    <name evidence="7" type="ORF">B9Z65_4619</name>
</gene>
<evidence type="ECO:0008006" key="9">
    <source>
        <dbReference type="Google" id="ProtNLM"/>
    </source>
</evidence>
<dbReference type="STRING" id="40998.A0A2P8A5K3"/>
<dbReference type="PANTHER" id="PTHR10353:SF36">
    <property type="entry name" value="LP05116P"/>
    <property type="match status" value="1"/>
</dbReference>